<keyword evidence="3" id="KW-1003">Cell membrane</keyword>
<organism evidence="9 10">
    <name type="scientific">Pseudofrankia inefficax (strain DSM 45817 / CECT 9037 / DDB 130130 / EuI1c)</name>
    <name type="common">Frankia inefficax</name>
    <dbReference type="NCBI Taxonomy" id="298654"/>
    <lineage>
        <taxon>Bacteria</taxon>
        <taxon>Bacillati</taxon>
        <taxon>Actinomycetota</taxon>
        <taxon>Actinomycetes</taxon>
        <taxon>Frankiales</taxon>
        <taxon>Frankiaceae</taxon>
        <taxon>Pseudofrankia</taxon>
    </lineage>
</organism>
<feature type="transmembrane region" description="Helical" evidence="7">
    <location>
        <begin position="188"/>
        <end position="208"/>
    </location>
</feature>
<evidence type="ECO:0000313" key="10">
    <source>
        <dbReference type="Proteomes" id="UP000002484"/>
    </source>
</evidence>
<evidence type="ECO:0000259" key="8">
    <source>
        <dbReference type="PROSITE" id="PS50850"/>
    </source>
</evidence>
<gene>
    <name evidence="9" type="ordered locus">FraEuI1c_1592</name>
</gene>
<dbReference type="AlphaFoldDB" id="E3J8R8"/>
<feature type="transmembrane region" description="Helical" evidence="7">
    <location>
        <begin position="37"/>
        <end position="58"/>
    </location>
</feature>
<evidence type="ECO:0000313" key="9">
    <source>
        <dbReference type="EMBL" id="ADP79651.1"/>
    </source>
</evidence>
<feature type="transmembrane region" description="Helical" evidence="7">
    <location>
        <begin position="323"/>
        <end position="347"/>
    </location>
</feature>
<feature type="transmembrane region" description="Helical" evidence="7">
    <location>
        <begin position="64"/>
        <end position="90"/>
    </location>
</feature>
<dbReference type="PANTHER" id="PTHR23517:SF13">
    <property type="entry name" value="MAJOR FACILITATOR SUPERFAMILY MFS_1"/>
    <property type="match status" value="1"/>
</dbReference>
<accession>E3J8R8</accession>
<evidence type="ECO:0000256" key="5">
    <source>
        <dbReference type="ARBA" id="ARBA00022989"/>
    </source>
</evidence>
<dbReference type="HOGENOM" id="CLU_038683_0_1_11"/>
<dbReference type="RefSeq" id="WP_013422770.1">
    <property type="nucleotide sequence ID" value="NC_014666.1"/>
</dbReference>
<dbReference type="EMBL" id="CP002299">
    <property type="protein sequence ID" value="ADP79651.1"/>
    <property type="molecule type" value="Genomic_DNA"/>
</dbReference>
<dbReference type="STRING" id="298654.FraEuI1c_1592"/>
<protein>
    <submittedName>
        <fullName evidence="9">Major facilitator superfamily MFS_1</fullName>
    </submittedName>
</protein>
<reference evidence="9 10" key="1">
    <citation type="submission" date="2010-10" db="EMBL/GenBank/DDBJ databases">
        <title>Complete sequence of Frankia sp. EuI1c.</title>
        <authorList>
            <consortium name="US DOE Joint Genome Institute"/>
            <person name="Lucas S."/>
            <person name="Copeland A."/>
            <person name="Lapidus A."/>
            <person name="Cheng J.-F."/>
            <person name="Bruce D."/>
            <person name="Goodwin L."/>
            <person name="Pitluck S."/>
            <person name="Chertkov O."/>
            <person name="Detter J.C."/>
            <person name="Han C."/>
            <person name="Tapia R."/>
            <person name="Land M."/>
            <person name="Hauser L."/>
            <person name="Jeffries C."/>
            <person name="Kyrpides N."/>
            <person name="Ivanova N."/>
            <person name="Mikhailova N."/>
            <person name="Beauchemin N."/>
            <person name="Sen A."/>
            <person name="Sur S.A."/>
            <person name="Gtari M."/>
            <person name="Wall L."/>
            <person name="Tisa L."/>
            <person name="Woyke T."/>
        </authorList>
    </citation>
    <scope>NUCLEOTIDE SEQUENCE [LARGE SCALE GENOMIC DNA]</scope>
    <source>
        <strain evidence="10">DSM 45817 / CECT 9037 / EuI1c</strain>
    </source>
</reference>
<evidence type="ECO:0000256" key="4">
    <source>
        <dbReference type="ARBA" id="ARBA00022692"/>
    </source>
</evidence>
<name>E3J8R8_PSEI1</name>
<dbReference type="InParanoid" id="E3J8R8"/>
<sequence length="418" mass="42060">MTTSMTAIPLGHARRTETAAITTPRAGQLAANDTRRLALLGSIVVSFLAASAAPTPLYQHYNAVWHGTALTTTTAFAIYAGAVLVGLLTLGEVSNHVGRRPVLLGSLGAQAVAVGLFATAGSFTPLFVGRVIQGIAAGAALGTLGAGMIDAHRTRGTILSAATPGVGTGLGALLAGLLVSYLPWPTHLVYLALIVVFAAQAYGVARLPETGTRSAGLLAAFRPRISVPAPARTTFLAVSPVLFAVWALPGFYGSLGPALTRQLAHSQSAALGGLPLFILAGVASVSILVLRDRGAAQMMAIGVAALVAGVVATAAAISTGSVAGYLVATAVAGIGFGSGLQGGIRTVVPLASPDQRPGLLSAVYLVSYTGMGLPAVIAGLLVSRGLDLRHVAIGYALALLLLALAAGVSLALPRLRRR</sequence>
<evidence type="ECO:0000256" key="3">
    <source>
        <dbReference type="ARBA" id="ARBA00022475"/>
    </source>
</evidence>
<feature type="transmembrane region" description="Helical" evidence="7">
    <location>
        <begin position="297"/>
        <end position="317"/>
    </location>
</feature>
<evidence type="ECO:0000256" key="2">
    <source>
        <dbReference type="ARBA" id="ARBA00022448"/>
    </source>
</evidence>
<feature type="transmembrane region" description="Helical" evidence="7">
    <location>
        <begin position="359"/>
        <end position="381"/>
    </location>
</feature>
<keyword evidence="10" id="KW-1185">Reference proteome</keyword>
<evidence type="ECO:0000256" key="7">
    <source>
        <dbReference type="SAM" id="Phobius"/>
    </source>
</evidence>
<evidence type="ECO:0000256" key="1">
    <source>
        <dbReference type="ARBA" id="ARBA00004651"/>
    </source>
</evidence>
<feature type="transmembrane region" description="Helical" evidence="7">
    <location>
        <begin position="229"/>
        <end position="249"/>
    </location>
</feature>
<dbReference type="SUPFAM" id="SSF103473">
    <property type="entry name" value="MFS general substrate transporter"/>
    <property type="match status" value="1"/>
</dbReference>
<dbReference type="InterPro" id="IPR050171">
    <property type="entry name" value="MFS_Transporters"/>
</dbReference>
<dbReference type="Pfam" id="PF07690">
    <property type="entry name" value="MFS_1"/>
    <property type="match status" value="1"/>
</dbReference>
<dbReference type="InterPro" id="IPR020846">
    <property type="entry name" value="MFS_dom"/>
</dbReference>
<dbReference type="KEGG" id="fri:FraEuI1c_1592"/>
<dbReference type="PROSITE" id="PS50850">
    <property type="entry name" value="MFS"/>
    <property type="match status" value="1"/>
</dbReference>
<feature type="transmembrane region" description="Helical" evidence="7">
    <location>
        <begin position="161"/>
        <end position="182"/>
    </location>
</feature>
<feature type="transmembrane region" description="Helical" evidence="7">
    <location>
        <begin position="102"/>
        <end position="121"/>
    </location>
</feature>
<feature type="transmembrane region" description="Helical" evidence="7">
    <location>
        <begin position="393"/>
        <end position="412"/>
    </location>
</feature>
<dbReference type="Gene3D" id="1.20.1250.20">
    <property type="entry name" value="MFS general substrate transporter like domains"/>
    <property type="match status" value="1"/>
</dbReference>
<dbReference type="eggNOG" id="COG0477">
    <property type="taxonomic scope" value="Bacteria"/>
</dbReference>
<keyword evidence="2" id="KW-0813">Transport</keyword>
<keyword evidence="5 7" id="KW-1133">Transmembrane helix</keyword>
<dbReference type="InterPro" id="IPR011701">
    <property type="entry name" value="MFS"/>
</dbReference>
<dbReference type="Proteomes" id="UP000002484">
    <property type="component" value="Chromosome"/>
</dbReference>
<feature type="domain" description="Major facilitator superfamily (MFS) profile" evidence="8">
    <location>
        <begin position="34"/>
        <end position="418"/>
    </location>
</feature>
<dbReference type="GO" id="GO:0005886">
    <property type="term" value="C:plasma membrane"/>
    <property type="evidence" value="ECO:0007669"/>
    <property type="project" value="UniProtKB-SubCell"/>
</dbReference>
<feature type="transmembrane region" description="Helical" evidence="7">
    <location>
        <begin position="127"/>
        <end position="149"/>
    </location>
</feature>
<dbReference type="GO" id="GO:0022857">
    <property type="term" value="F:transmembrane transporter activity"/>
    <property type="evidence" value="ECO:0007669"/>
    <property type="project" value="InterPro"/>
</dbReference>
<proteinExistence type="predicted"/>
<dbReference type="InterPro" id="IPR036259">
    <property type="entry name" value="MFS_trans_sf"/>
</dbReference>
<keyword evidence="6 7" id="KW-0472">Membrane</keyword>
<keyword evidence="4 7" id="KW-0812">Transmembrane</keyword>
<feature type="transmembrane region" description="Helical" evidence="7">
    <location>
        <begin position="269"/>
        <end position="290"/>
    </location>
</feature>
<comment type="subcellular location">
    <subcellularLocation>
        <location evidence="1">Cell membrane</location>
        <topology evidence="1">Multi-pass membrane protein</topology>
    </subcellularLocation>
</comment>
<dbReference type="PANTHER" id="PTHR23517">
    <property type="entry name" value="RESISTANCE PROTEIN MDTM, PUTATIVE-RELATED-RELATED"/>
    <property type="match status" value="1"/>
</dbReference>
<evidence type="ECO:0000256" key="6">
    <source>
        <dbReference type="ARBA" id="ARBA00023136"/>
    </source>
</evidence>